<dbReference type="AlphaFoldDB" id="A0A9J7LXM7"/>
<dbReference type="GO" id="GO:0005737">
    <property type="term" value="C:cytoplasm"/>
    <property type="evidence" value="ECO:0000318"/>
    <property type="project" value="GO_Central"/>
</dbReference>
<dbReference type="InterPro" id="IPR015915">
    <property type="entry name" value="Kelch-typ_b-propeller"/>
</dbReference>
<organism evidence="4 5">
    <name type="scientific">Branchiostoma floridae</name>
    <name type="common">Florida lancelet</name>
    <name type="synonym">Amphioxus</name>
    <dbReference type="NCBI Taxonomy" id="7739"/>
    <lineage>
        <taxon>Eukaryota</taxon>
        <taxon>Metazoa</taxon>
        <taxon>Chordata</taxon>
        <taxon>Cephalochordata</taxon>
        <taxon>Leptocardii</taxon>
        <taxon>Amphioxiformes</taxon>
        <taxon>Branchiostomatidae</taxon>
        <taxon>Branchiostoma</taxon>
    </lineage>
</organism>
<dbReference type="InterPro" id="IPR000210">
    <property type="entry name" value="BTB/POZ_dom"/>
</dbReference>
<keyword evidence="2" id="KW-0677">Repeat</keyword>
<evidence type="ECO:0000313" key="4">
    <source>
        <dbReference type="Proteomes" id="UP000001554"/>
    </source>
</evidence>
<keyword evidence="1" id="KW-0880">Kelch repeat</keyword>
<dbReference type="GeneID" id="118424679"/>
<dbReference type="Gene3D" id="2.120.10.80">
    <property type="entry name" value="Kelch-type beta propeller"/>
    <property type="match status" value="1"/>
</dbReference>
<dbReference type="OrthoDB" id="6359816at2759"/>
<dbReference type="SUPFAM" id="SSF117281">
    <property type="entry name" value="Kelch motif"/>
    <property type="match status" value="1"/>
</dbReference>
<dbReference type="Pfam" id="PF07707">
    <property type="entry name" value="BACK"/>
    <property type="match status" value="1"/>
</dbReference>
<evidence type="ECO:0000256" key="1">
    <source>
        <dbReference type="ARBA" id="ARBA00022441"/>
    </source>
</evidence>
<dbReference type="PANTHER" id="PTHR24412:SF491">
    <property type="entry name" value="KELCH REPEAT AND BTB DOMAIN-CONTAINING PROTEIN 12"/>
    <property type="match status" value="1"/>
</dbReference>
<protein>
    <submittedName>
        <fullName evidence="5">Kelch repeat and BTB domain-containing protein 8-like</fullName>
    </submittedName>
</protein>
<keyword evidence="4" id="KW-1185">Reference proteome</keyword>
<dbReference type="PANTHER" id="PTHR24412">
    <property type="entry name" value="KELCH PROTEIN"/>
    <property type="match status" value="1"/>
</dbReference>
<evidence type="ECO:0000259" key="3">
    <source>
        <dbReference type="SMART" id="SM00875"/>
    </source>
</evidence>
<proteinExistence type="predicted"/>
<dbReference type="Proteomes" id="UP000001554">
    <property type="component" value="Chromosome 10"/>
</dbReference>
<dbReference type="KEGG" id="bfo:118424679"/>
<reference evidence="4" key="1">
    <citation type="journal article" date="2020" name="Nat. Ecol. Evol.">
        <title>Deeply conserved synteny resolves early events in vertebrate evolution.</title>
        <authorList>
            <person name="Simakov O."/>
            <person name="Marletaz F."/>
            <person name="Yue J.X."/>
            <person name="O'Connell B."/>
            <person name="Jenkins J."/>
            <person name="Brandt A."/>
            <person name="Calef R."/>
            <person name="Tung C.H."/>
            <person name="Huang T.K."/>
            <person name="Schmutz J."/>
            <person name="Satoh N."/>
            <person name="Yu J.K."/>
            <person name="Putnam N.H."/>
            <person name="Green R.E."/>
            <person name="Rokhsar D.S."/>
        </authorList>
    </citation>
    <scope>NUCLEOTIDE SEQUENCE [LARGE SCALE GENOMIC DNA]</scope>
    <source>
        <strain evidence="4">S238N-H82</strain>
    </source>
</reference>
<dbReference type="Gene3D" id="1.25.40.420">
    <property type="match status" value="1"/>
</dbReference>
<evidence type="ECO:0000256" key="2">
    <source>
        <dbReference type="ARBA" id="ARBA00022737"/>
    </source>
</evidence>
<dbReference type="Pfam" id="PF00651">
    <property type="entry name" value="BTB"/>
    <property type="match status" value="1"/>
</dbReference>
<dbReference type="RefSeq" id="XP_035689230.1">
    <property type="nucleotide sequence ID" value="XM_035833337.1"/>
</dbReference>
<evidence type="ECO:0000313" key="5">
    <source>
        <dbReference type="RefSeq" id="XP_035689230.1"/>
    </source>
</evidence>
<dbReference type="SUPFAM" id="SSF54695">
    <property type="entry name" value="POZ domain"/>
    <property type="match status" value="1"/>
</dbReference>
<dbReference type="SMART" id="SM00875">
    <property type="entry name" value="BACK"/>
    <property type="match status" value="1"/>
</dbReference>
<dbReference type="InterPro" id="IPR011333">
    <property type="entry name" value="SKP1/BTB/POZ_sf"/>
</dbReference>
<sequence length="506" mass="59365">MFGEILSYIYSGTLHVSLDKVQPLYQAADLLQLDYVRDTCSKYMVKNMKVERSTCVDLYKFADVYSQDIVRSRCQQWIVRHFTEVASSEEFCSLSVHQLTEVISHDELDVKEETTVWEAVVRWVQHSKEDRQHHLPSILPHVRFNLLTSDDTAAILDHPLVREDPGSSEVIRNVVQKGNPTLKPRHGMFIEMAFLSHRDSDKFLFMNPHEGKYIKCRYEPGDLPEIQALTVTSDNDICILANELEDSRKLSLFKYSHVRNVWEPAGISSVSRWRRWENDMVEERLVEVDRTLYYLVENLEENVVRMRKYIRHRDMWMECSQLELDYCTYDFSAALSCNSHLYFITSTEVHRYDASQNCWCKLSSPEPPPDINTAVAMGTEIFWTDLDFNQIIVYDTESDQWQKLQGWQKPGNLDIGSRNYSHLFVMENQLHILLSCTTDKKGDWQRCTNSKDIEEDKYSLYLVYVYDRPADTWRQLKADLPNDITSYSGHIPHCLMPRIYPPYLKG</sequence>
<dbReference type="Gene3D" id="3.30.710.10">
    <property type="entry name" value="Potassium Channel Kv1.1, Chain A"/>
    <property type="match status" value="1"/>
</dbReference>
<dbReference type="FunFam" id="1.25.40.420:FF:000001">
    <property type="entry name" value="Kelch-like family member 12"/>
    <property type="match status" value="1"/>
</dbReference>
<reference evidence="5" key="2">
    <citation type="submission" date="2025-08" db="UniProtKB">
        <authorList>
            <consortium name="RefSeq"/>
        </authorList>
    </citation>
    <scope>IDENTIFICATION</scope>
    <source>
        <strain evidence="5">S238N-H82</strain>
        <tissue evidence="5">Testes</tissue>
    </source>
</reference>
<name>A0A9J7LXM7_BRAFL</name>
<dbReference type="InterPro" id="IPR011705">
    <property type="entry name" value="BACK"/>
</dbReference>
<dbReference type="GO" id="GO:0031463">
    <property type="term" value="C:Cul3-RING ubiquitin ligase complex"/>
    <property type="evidence" value="ECO:0000318"/>
    <property type="project" value="GO_Central"/>
</dbReference>
<accession>A0A9J7LXM7</accession>
<dbReference type="GO" id="GO:1990756">
    <property type="term" value="F:ubiquitin-like ligase-substrate adaptor activity"/>
    <property type="evidence" value="ECO:0000318"/>
    <property type="project" value="GO_Central"/>
</dbReference>
<dbReference type="GO" id="GO:0043161">
    <property type="term" value="P:proteasome-mediated ubiquitin-dependent protein catabolic process"/>
    <property type="evidence" value="ECO:0000318"/>
    <property type="project" value="GO_Central"/>
</dbReference>
<gene>
    <name evidence="5" type="primary">LOC118424679</name>
</gene>
<feature type="domain" description="BACK" evidence="3">
    <location>
        <begin position="55"/>
        <end position="157"/>
    </location>
</feature>